<keyword evidence="1" id="KW-0472">Membrane</keyword>
<reference evidence="2" key="1">
    <citation type="submission" date="2021-01" db="EMBL/GenBank/DDBJ databases">
        <authorList>
            <person name="Corre E."/>
            <person name="Pelletier E."/>
            <person name="Niang G."/>
            <person name="Scheremetjew M."/>
            <person name="Finn R."/>
            <person name="Kale V."/>
            <person name="Holt S."/>
            <person name="Cochrane G."/>
            <person name="Meng A."/>
            <person name="Brown T."/>
            <person name="Cohen L."/>
        </authorList>
    </citation>
    <scope>NUCLEOTIDE SEQUENCE</scope>
    <source>
        <strain evidence="2">CCMP325</strain>
    </source>
</reference>
<sequence>MKSNTLSRKVRRVGRKLRNYIFLILILAVSTSFSLLNFFLRKVPAQKHSHIDIDSLDEDPYNGDQNKHVIPFEVLSLADCALSNQTLIRKRISVLEVSTQPILKGEGASDAANYQMMEMMRSNEFASNPQHLLQSEIENLKAILRSCQIYFGSKGWVK</sequence>
<keyword evidence="1" id="KW-0812">Transmembrane</keyword>
<organism evidence="2">
    <name type="scientific">Hanusia phi</name>
    <dbReference type="NCBI Taxonomy" id="3032"/>
    <lineage>
        <taxon>Eukaryota</taxon>
        <taxon>Cryptophyceae</taxon>
        <taxon>Pyrenomonadales</taxon>
        <taxon>Geminigeraceae</taxon>
        <taxon>Hanusia</taxon>
    </lineage>
</organism>
<dbReference type="AlphaFoldDB" id="A0A7S0DVZ9"/>
<accession>A0A7S0DVZ9</accession>
<gene>
    <name evidence="2" type="ORF">HPHI1048_LOCUS677</name>
</gene>
<feature type="transmembrane region" description="Helical" evidence="1">
    <location>
        <begin position="20"/>
        <end position="40"/>
    </location>
</feature>
<dbReference type="EMBL" id="HBEO01000975">
    <property type="protein sequence ID" value="CAD8466243.1"/>
    <property type="molecule type" value="Transcribed_RNA"/>
</dbReference>
<evidence type="ECO:0000256" key="1">
    <source>
        <dbReference type="SAM" id="Phobius"/>
    </source>
</evidence>
<evidence type="ECO:0000313" key="2">
    <source>
        <dbReference type="EMBL" id="CAD8466243.1"/>
    </source>
</evidence>
<name>A0A7S0DVZ9_9CRYP</name>
<proteinExistence type="predicted"/>
<protein>
    <submittedName>
        <fullName evidence="2">Uncharacterized protein</fullName>
    </submittedName>
</protein>
<keyword evidence="1" id="KW-1133">Transmembrane helix</keyword>